<dbReference type="InterPro" id="IPR001584">
    <property type="entry name" value="Integrase_cat-core"/>
</dbReference>
<feature type="region of interest" description="Disordered" evidence="2">
    <location>
        <begin position="450"/>
        <end position="470"/>
    </location>
</feature>
<dbReference type="InterPro" id="IPR057670">
    <property type="entry name" value="SH3_retrovirus"/>
</dbReference>
<evidence type="ECO:0000256" key="1">
    <source>
        <dbReference type="ARBA" id="ARBA00022884"/>
    </source>
</evidence>
<dbReference type="Gene3D" id="3.30.420.10">
    <property type="entry name" value="Ribonuclease H-like superfamily/Ribonuclease H"/>
    <property type="match status" value="1"/>
</dbReference>
<sequence length="1078" mass="124550">MVCNLVSLRKLHQMNLWWDNQLGQNVIRTKEGNPIAYLEDRHDQFVIEYQPEGYASFTTTRPSYRIRNSVLADAQRWHLRLGHPGPQAIEHLVNASKGARIRGPTTVECDACGIAKMKRQIRRTPKDIEEGPGLQLAIDFHDFEKGYQDFRSLMLVTDRWSGLVWDYYLQDRTSDTIIKALEDLFRTLKHQYNIIPKIIECDNEIVTQKPQVYAFICSKGIKFEPSAPNTQSQNGGAERSGGVIKDKARAMREGAKLPAFLWPEIVRAAVYLFNRTPHYQANWKTPIDRFHTYIAHSEGVVVEDRKPQQAHLKVYGCKAFAMTPEAQKKEKRLQRFKPRAWIGYLVGYDSTNIYRIWLPRQNRVIRTRDVIFNEEEQFSGNMATTLAIMQDEFQKVSLQEFNQIVENIEIQHQDSLERGTQETDDFSYIGHFDSIEYIMDTAPSACDLAHQQEKEDDAYPTPPESPKESFHPAALFSSAIGEHVNTQVPISEHLQTWKASFLAGRLIQSIRKHGDQIISKAKLERLIKQPGGLSRVHRRNLPPEPKCHRGLKDHPLGTLFEQAEKVHLKGHKEMQTWQEIMSSDPLCKDRQILDCKWIYVYKFDKHGRFLKCKARLVVRGDQQKNHTDDLYAATLAVRSFRVLMSIAARFDLELIQYDITNAFVNAEVEEDVFMRMPPGYRRPGRVLKLKKALFGLKQSPVLWQRLFKRSLQDIGFHPIPHEPCCMAKGDILIFFYVDDIVLAYRKKSTEIVQQLVKKLQDQFKMTGGTELQWFLGIEIIRDRKDHLIWLSQSSYIEKIANLSESQPSDNVPMAQGGLHPYTGTASLRSIHKYQRKIGSLMYAAVVTRPDIAFATSKLSQYLMNPSPEHHKAADQVLRYLQRTQDLALQLGGGDDYILFSDASFADNQDRKSSQGYIIRLFGGTVGWRANKQATVTTSTTEAELLALSQASREGMFMERLLNDLQICLDNHHIHIFCDNVQTIRLVNEDINRLQTRLRHVDIHNHWLRQEARMGRIRVEHCPTSKMLADGLTKALPRQKFEPFVEQLGLVDVSKWRHENKNDERHQEIDEIDEDIYEA</sequence>
<evidence type="ECO:0000259" key="3">
    <source>
        <dbReference type="PROSITE" id="PS50994"/>
    </source>
</evidence>
<comment type="caution">
    <text evidence="4">The sequence shown here is derived from an EMBL/GenBank/DDBJ whole genome shotgun (WGS) entry which is preliminary data.</text>
</comment>
<dbReference type="InterPro" id="IPR043502">
    <property type="entry name" value="DNA/RNA_pol_sf"/>
</dbReference>
<accession>A0A8H6PHQ7</accession>
<dbReference type="SUPFAM" id="SSF56672">
    <property type="entry name" value="DNA/RNA polymerases"/>
    <property type="match status" value="1"/>
</dbReference>
<dbReference type="Proteomes" id="UP000630445">
    <property type="component" value="Unassembled WGS sequence"/>
</dbReference>
<dbReference type="InterPro" id="IPR043128">
    <property type="entry name" value="Rev_trsase/Diguanyl_cyclase"/>
</dbReference>
<dbReference type="InterPro" id="IPR012337">
    <property type="entry name" value="RNaseH-like_sf"/>
</dbReference>
<dbReference type="Pfam" id="PF07727">
    <property type="entry name" value="RVT_2"/>
    <property type="match status" value="1"/>
</dbReference>
<organism evidence="4 5">
    <name type="scientific">Aspergillus hiratsukae</name>
    <dbReference type="NCBI Taxonomy" id="1194566"/>
    <lineage>
        <taxon>Eukaryota</taxon>
        <taxon>Fungi</taxon>
        <taxon>Dikarya</taxon>
        <taxon>Ascomycota</taxon>
        <taxon>Pezizomycotina</taxon>
        <taxon>Eurotiomycetes</taxon>
        <taxon>Eurotiomycetidae</taxon>
        <taxon>Eurotiales</taxon>
        <taxon>Aspergillaceae</taxon>
        <taxon>Aspergillus</taxon>
        <taxon>Aspergillus subgen. Fumigati</taxon>
    </lineage>
</organism>
<proteinExistence type="predicted"/>
<dbReference type="InterPro" id="IPR036397">
    <property type="entry name" value="RNaseH_sf"/>
</dbReference>
<dbReference type="Gene3D" id="3.30.70.270">
    <property type="match status" value="1"/>
</dbReference>
<keyword evidence="5" id="KW-1185">Reference proteome</keyword>
<protein>
    <recommendedName>
        <fullName evidence="3">Integrase catalytic domain-containing protein</fullName>
    </recommendedName>
</protein>
<dbReference type="EMBL" id="JACBAD010001721">
    <property type="protein sequence ID" value="KAF7136791.1"/>
    <property type="molecule type" value="Genomic_DNA"/>
</dbReference>
<dbReference type="GO" id="GO:0005634">
    <property type="term" value="C:nucleus"/>
    <property type="evidence" value="ECO:0007669"/>
    <property type="project" value="UniProtKB-ARBA"/>
</dbReference>
<evidence type="ECO:0000313" key="4">
    <source>
        <dbReference type="EMBL" id="KAF7136791.1"/>
    </source>
</evidence>
<dbReference type="Pfam" id="PF25597">
    <property type="entry name" value="SH3_retrovirus"/>
    <property type="match status" value="1"/>
</dbReference>
<dbReference type="GO" id="GO:0003723">
    <property type="term" value="F:RNA binding"/>
    <property type="evidence" value="ECO:0007669"/>
    <property type="project" value="UniProtKB-KW"/>
</dbReference>
<dbReference type="SUPFAM" id="SSF53098">
    <property type="entry name" value="Ribonuclease H-like"/>
    <property type="match status" value="1"/>
</dbReference>
<dbReference type="AlphaFoldDB" id="A0A8H6PHQ7"/>
<dbReference type="PROSITE" id="PS50994">
    <property type="entry name" value="INTEGRASE"/>
    <property type="match status" value="1"/>
</dbReference>
<dbReference type="PANTHER" id="PTHR11439:SF463">
    <property type="entry name" value="REVERSE TRANSCRIPTASE TY1_COPIA-TYPE DOMAIN-CONTAINING PROTEIN"/>
    <property type="match status" value="1"/>
</dbReference>
<dbReference type="OrthoDB" id="4501190at2759"/>
<dbReference type="CDD" id="cd09272">
    <property type="entry name" value="RNase_HI_RT_Ty1"/>
    <property type="match status" value="1"/>
</dbReference>
<dbReference type="PANTHER" id="PTHR11439">
    <property type="entry name" value="GAG-POL-RELATED RETROTRANSPOSON"/>
    <property type="match status" value="1"/>
</dbReference>
<keyword evidence="1" id="KW-0694">RNA-binding</keyword>
<gene>
    <name evidence="4" type="ORF">CNMCM5793_006309</name>
</gene>
<evidence type="ECO:0000256" key="2">
    <source>
        <dbReference type="SAM" id="MobiDB-lite"/>
    </source>
</evidence>
<name>A0A8H6PHQ7_9EURO</name>
<dbReference type="GO" id="GO:0015074">
    <property type="term" value="P:DNA integration"/>
    <property type="evidence" value="ECO:0007669"/>
    <property type="project" value="InterPro"/>
</dbReference>
<feature type="domain" description="Integrase catalytic" evidence="3">
    <location>
        <begin position="128"/>
        <end position="294"/>
    </location>
</feature>
<dbReference type="InterPro" id="IPR013103">
    <property type="entry name" value="RVT_2"/>
</dbReference>
<evidence type="ECO:0000313" key="5">
    <source>
        <dbReference type="Proteomes" id="UP000630445"/>
    </source>
</evidence>
<reference evidence="4" key="1">
    <citation type="submission" date="2020-06" db="EMBL/GenBank/DDBJ databases">
        <title>Draft genome sequences of strains closely related to Aspergillus parafelis and Aspergillus hiratsukae.</title>
        <authorList>
            <person name="Dos Santos R.A.C."/>
            <person name="Rivero-Menendez O."/>
            <person name="Steenwyk J.L."/>
            <person name="Mead M.E."/>
            <person name="Goldman G.H."/>
            <person name="Alastruey-Izquierdo A."/>
            <person name="Rokas A."/>
        </authorList>
    </citation>
    <scope>NUCLEOTIDE SEQUENCE</scope>
    <source>
        <strain evidence="4">CNM-CM5793</strain>
    </source>
</reference>